<name>A0A0J8G637_9LIST</name>
<proteinExistence type="predicted"/>
<dbReference type="EMBL" id="AZHO01000035">
    <property type="protein sequence ID" value="KMT58040.1"/>
    <property type="molecule type" value="Genomic_DNA"/>
</dbReference>
<organism evidence="1 2">
    <name type="scientific">Listeria fleischmannii 1991</name>
    <dbReference type="NCBI Taxonomy" id="1430899"/>
    <lineage>
        <taxon>Bacteria</taxon>
        <taxon>Bacillati</taxon>
        <taxon>Bacillota</taxon>
        <taxon>Bacilli</taxon>
        <taxon>Bacillales</taxon>
        <taxon>Listeriaceae</taxon>
        <taxon>Listeria</taxon>
    </lineage>
</organism>
<dbReference type="Proteomes" id="UP000052258">
    <property type="component" value="Unassembled WGS sequence"/>
</dbReference>
<dbReference type="PATRIC" id="fig|1430899.3.peg.2532"/>
<keyword evidence="2" id="KW-1185">Reference proteome</keyword>
<evidence type="ECO:0000313" key="1">
    <source>
        <dbReference type="EMBL" id="KMT58040.1"/>
    </source>
</evidence>
<gene>
    <name evidence="1" type="ORF">X560_2481</name>
</gene>
<evidence type="ECO:0000313" key="2">
    <source>
        <dbReference type="Proteomes" id="UP000052258"/>
    </source>
</evidence>
<comment type="caution">
    <text evidence="1">The sequence shown here is derived from an EMBL/GenBank/DDBJ whole genome shotgun (WGS) entry which is preliminary data.</text>
</comment>
<sequence>MFINIDFISEAGENMKIIGEHSSGLSVTIEKVKNGYAYFAENDHGMTKSLEIAKRCAVVYSFSENYLFRHISEEMKDWKWREAY</sequence>
<accession>A0A0J8G637</accession>
<dbReference type="RefSeq" id="WP_007473690.1">
    <property type="nucleotide sequence ID" value="NZ_KQ130621.1"/>
</dbReference>
<reference evidence="1 2" key="1">
    <citation type="journal article" date="2015" name="Genome Biol. Evol.">
        <title>Comparative Genomics of Listeria Sensu Lato: Genus-Wide Differences in Evolutionary Dynamics and the Progressive Gain of Complex, Potentially Pathogenicity-Related Traits through Lateral Gene Transfer.</title>
        <authorList>
            <person name="Chiara M."/>
            <person name="Caruso M."/>
            <person name="D'Erchia A.M."/>
            <person name="Manzari C."/>
            <person name="Fraccalvieri R."/>
            <person name="Goffredo E."/>
            <person name="Latorre L."/>
            <person name="Miccolupo A."/>
            <person name="Padalino I."/>
            <person name="Santagada G."/>
            <person name="Chiocco D."/>
            <person name="Pesole G."/>
            <person name="Horner D.S."/>
            <person name="Parisi A."/>
        </authorList>
    </citation>
    <scope>NUCLEOTIDE SEQUENCE [LARGE SCALE GENOMIC DNA]</scope>
    <source>
        <strain evidence="1 2">1991</strain>
    </source>
</reference>
<protein>
    <submittedName>
        <fullName evidence="1">Uncharacterized protein</fullName>
    </submittedName>
</protein>
<dbReference type="AlphaFoldDB" id="A0A0J8G637"/>